<accession>A0AAU8SS56</accession>
<protein>
    <submittedName>
        <fullName evidence="1">Uncharacterized protein</fullName>
    </submittedName>
</protein>
<reference evidence="1 2" key="1">
    <citation type="journal article" date="2015" name="Genome Announc.">
        <title>Complete genome sequences for 59 burkholderia isolates, both pathogenic and near neighbor.</title>
        <authorList>
            <person name="Johnson S.L."/>
            <person name="Bishop-Lilly K.A."/>
            <person name="Ladner J.T."/>
            <person name="Daligault H.E."/>
            <person name="Davenport K.W."/>
            <person name="Jaissle J."/>
            <person name="Frey K.G."/>
            <person name="Koroleva G.I."/>
            <person name="Bruce D.C."/>
            <person name="Coyne S.R."/>
            <person name="Broomall S.M."/>
            <person name="Li P.E."/>
            <person name="Teshima H."/>
            <person name="Gibbons H.S."/>
            <person name="Palacios G.F."/>
            <person name="Rosenzweig C.N."/>
            <person name="Redden C.L."/>
            <person name="Xu Y."/>
            <person name="Minogue T.D."/>
            <person name="Chain P.S."/>
        </authorList>
    </citation>
    <scope>NUCLEOTIDE SEQUENCE [LARGE SCALE GENOMIC DNA]</scope>
    <source>
        <strain evidence="1 2">ATCC BAA-463</strain>
    </source>
</reference>
<proteinExistence type="predicted"/>
<name>A0AAU8SS56_9BURK</name>
<dbReference type="KEGG" id="bfn:OI25_7638"/>
<dbReference type="Proteomes" id="UP000032614">
    <property type="component" value="Chromosome 3"/>
</dbReference>
<organism evidence="1 2">
    <name type="scientific">Paraburkholderia fungorum</name>
    <dbReference type="NCBI Taxonomy" id="134537"/>
    <lineage>
        <taxon>Bacteria</taxon>
        <taxon>Pseudomonadati</taxon>
        <taxon>Pseudomonadota</taxon>
        <taxon>Betaproteobacteria</taxon>
        <taxon>Burkholderiales</taxon>
        <taxon>Burkholderiaceae</taxon>
        <taxon>Paraburkholderia</taxon>
    </lineage>
</organism>
<evidence type="ECO:0000313" key="1">
    <source>
        <dbReference type="EMBL" id="AJZ56726.1"/>
    </source>
</evidence>
<dbReference type="EMBL" id="CP010025">
    <property type="protein sequence ID" value="AJZ56726.1"/>
    <property type="molecule type" value="Genomic_DNA"/>
</dbReference>
<sequence>MHRRAGVQACLLFAPVVPRHAQQRRVGGPSVEQLGIEVVARQCSITLRFVAIWLQAQNAQHLCISVGATDVLGRTGTFSGTNPRLAVRLMVRLSDFFHVNVMMPDIAKVISKVIETSLRALPVKNISMYSLKARLASSRVANVDDRPACFAGYPKRLNRRVVKAVSSSTLDACMRNWPTSS</sequence>
<evidence type="ECO:0000313" key="2">
    <source>
        <dbReference type="Proteomes" id="UP000032614"/>
    </source>
</evidence>
<gene>
    <name evidence="1" type="ORF">OI25_7638</name>
</gene>
<dbReference type="AlphaFoldDB" id="A0AAU8SS56"/>